<gene>
    <name evidence="2" type="ORF">GDO78_013413</name>
</gene>
<sequence>MYDEGGVRLYPCGLAWSVPECLLYLGPCSSVLQAASDGIWYLFCFVGLIGTVNGVVSLLPYEIGLWWYRRASSTSLVVILQHTTQRLLWSFA</sequence>
<keyword evidence="3" id="KW-1185">Reference proteome</keyword>
<dbReference type="EMBL" id="WNTK01000009">
    <property type="protein sequence ID" value="KAG9478390.1"/>
    <property type="molecule type" value="Genomic_DNA"/>
</dbReference>
<dbReference type="Proteomes" id="UP000770717">
    <property type="component" value="Unassembled WGS sequence"/>
</dbReference>
<organism evidence="2 3">
    <name type="scientific">Eleutherodactylus coqui</name>
    <name type="common">Puerto Rican coqui</name>
    <dbReference type="NCBI Taxonomy" id="57060"/>
    <lineage>
        <taxon>Eukaryota</taxon>
        <taxon>Metazoa</taxon>
        <taxon>Chordata</taxon>
        <taxon>Craniata</taxon>
        <taxon>Vertebrata</taxon>
        <taxon>Euteleostomi</taxon>
        <taxon>Amphibia</taxon>
        <taxon>Batrachia</taxon>
        <taxon>Anura</taxon>
        <taxon>Neobatrachia</taxon>
        <taxon>Hyloidea</taxon>
        <taxon>Eleutherodactylidae</taxon>
        <taxon>Eleutherodactylinae</taxon>
        <taxon>Eleutherodactylus</taxon>
        <taxon>Eleutherodactylus</taxon>
    </lineage>
</organism>
<reference evidence="2" key="1">
    <citation type="thesis" date="2020" institute="ProQuest LLC" country="789 East Eisenhower Parkway, Ann Arbor, MI, USA">
        <title>Comparative Genomics and Chromosome Evolution.</title>
        <authorList>
            <person name="Mudd A.B."/>
        </authorList>
    </citation>
    <scope>NUCLEOTIDE SEQUENCE</scope>
    <source>
        <strain evidence="2">HN-11 Male</strain>
        <tissue evidence="2">Kidney and liver</tissue>
    </source>
</reference>
<accession>A0A8J6F0J0</accession>
<keyword evidence="1" id="KW-0812">Transmembrane</keyword>
<keyword evidence="1" id="KW-1133">Transmembrane helix</keyword>
<evidence type="ECO:0000313" key="2">
    <source>
        <dbReference type="EMBL" id="KAG9478390.1"/>
    </source>
</evidence>
<dbReference type="AlphaFoldDB" id="A0A8J6F0J0"/>
<name>A0A8J6F0J0_ELECQ</name>
<feature type="transmembrane region" description="Helical" evidence="1">
    <location>
        <begin position="39"/>
        <end position="61"/>
    </location>
</feature>
<proteinExistence type="predicted"/>
<keyword evidence="1" id="KW-0472">Membrane</keyword>
<evidence type="ECO:0000256" key="1">
    <source>
        <dbReference type="SAM" id="Phobius"/>
    </source>
</evidence>
<evidence type="ECO:0000313" key="3">
    <source>
        <dbReference type="Proteomes" id="UP000770717"/>
    </source>
</evidence>
<comment type="caution">
    <text evidence="2">The sequence shown here is derived from an EMBL/GenBank/DDBJ whole genome shotgun (WGS) entry which is preliminary data.</text>
</comment>
<protein>
    <submittedName>
        <fullName evidence="2">Uncharacterized protein</fullName>
    </submittedName>
</protein>